<keyword evidence="4 5" id="KW-0694">RNA-binding</keyword>
<feature type="coiled-coil region" evidence="7">
    <location>
        <begin position="49"/>
        <end position="76"/>
    </location>
</feature>
<dbReference type="Pfam" id="PF12072">
    <property type="entry name" value="RNase_Y_N"/>
    <property type="match status" value="1"/>
</dbReference>
<evidence type="ECO:0000256" key="6">
    <source>
        <dbReference type="NCBIfam" id="TIGR03319"/>
    </source>
</evidence>
<keyword evidence="3 5" id="KW-0378">Hydrolase</keyword>
<dbReference type="GO" id="GO:0003723">
    <property type="term" value="F:RNA binding"/>
    <property type="evidence" value="ECO:0007669"/>
    <property type="project" value="UniProtKB-UniRule"/>
</dbReference>
<dbReference type="Gene3D" id="1.10.3210.10">
    <property type="entry name" value="Hypothetical protein af1432"/>
    <property type="match status" value="1"/>
</dbReference>
<comment type="caution">
    <text evidence="9">The sequence shown here is derived from an EMBL/GenBank/DDBJ whole genome shotgun (WGS) entry which is preliminary data.</text>
</comment>
<dbReference type="Pfam" id="PF01966">
    <property type="entry name" value="HD"/>
    <property type="match status" value="1"/>
</dbReference>
<comment type="similarity">
    <text evidence="5">Belongs to the RNase Y family.</text>
</comment>
<evidence type="ECO:0000256" key="1">
    <source>
        <dbReference type="ARBA" id="ARBA00022722"/>
    </source>
</evidence>
<evidence type="ECO:0000256" key="3">
    <source>
        <dbReference type="ARBA" id="ARBA00022801"/>
    </source>
</evidence>
<dbReference type="PROSITE" id="PS50084">
    <property type="entry name" value="KH_TYPE_1"/>
    <property type="match status" value="1"/>
</dbReference>
<dbReference type="InterPro" id="IPR003607">
    <property type="entry name" value="HD/PDEase_dom"/>
</dbReference>
<name>A0A1G2S5P9_9BACT</name>
<dbReference type="Pfam" id="PF00013">
    <property type="entry name" value="KH_1"/>
    <property type="match status" value="1"/>
</dbReference>
<dbReference type="HAMAP" id="MF_00335">
    <property type="entry name" value="RNase_Y"/>
    <property type="match status" value="1"/>
</dbReference>
<evidence type="ECO:0000256" key="5">
    <source>
        <dbReference type="HAMAP-Rule" id="MF_00335"/>
    </source>
</evidence>
<dbReference type="InterPro" id="IPR022711">
    <property type="entry name" value="RNase_Y_N"/>
</dbReference>
<accession>A0A1G2S5P9</accession>
<protein>
    <recommendedName>
        <fullName evidence="5 6">Ribonuclease Y</fullName>
        <shortName evidence="5">RNase Y</shortName>
        <ecNumber evidence="5 6">3.1.-.-</ecNumber>
    </recommendedName>
</protein>
<keyword evidence="7" id="KW-0175">Coiled coil</keyword>
<dbReference type="GO" id="GO:0006402">
    <property type="term" value="P:mRNA catabolic process"/>
    <property type="evidence" value="ECO:0007669"/>
    <property type="project" value="UniProtKB-UniRule"/>
</dbReference>
<sequence length="510" mass="57048">MLSIKFALALAAMAGVVGIALGYVLRLLLTLGKKGTVELEIKQLLLGAKEEAQKITEEAEKKAVSITEEARKEEKEKQSHFKQTEDRLIKKEELLDRRQGDIDSEAGRLKEREQELEALTEQANRKNTQTLAELERVSKLSAEDARKELLTRIERESEEDLLVRIKKLELEGVEKLEQKAKDILATSIQRLASSTASETMATAVSIPSEDIKGKIIGKEGRNIRAFERAAGVELIVDDTPGAIVVSSFDPVRRQIARIALENLILDGRIQPVKIEEMVEKSRETIGKIIKEKGEQAAYECGVFNLDPRLIAILGRLYFRTSYGQNVLQHSTEMAHIAGMIAQELGADVAIARAGALLHDIGKAVDHEVQGTHVEIGRRILQKFGVDERIVKAMQSHHEEYPYETIESIIVQTADAISGGRPGARRDSVENYIKRLQDLEAIANSFEGVEKSYAIQAGREIRVFVTPDKVADIEARNLAREIALRVENELKYPGEIRVNVIRELRVLEYAR</sequence>
<dbReference type="SUPFAM" id="SSF54791">
    <property type="entry name" value="Eukaryotic type KH-domain (KH-domain type I)"/>
    <property type="match status" value="1"/>
</dbReference>
<dbReference type="InterPro" id="IPR036612">
    <property type="entry name" value="KH_dom_type_1_sf"/>
</dbReference>
<dbReference type="SMART" id="SM00322">
    <property type="entry name" value="KH"/>
    <property type="match status" value="1"/>
</dbReference>
<feature type="domain" description="HD" evidence="8">
    <location>
        <begin position="326"/>
        <end position="419"/>
    </location>
</feature>
<dbReference type="AlphaFoldDB" id="A0A1G2S5P9"/>
<comment type="function">
    <text evidence="5">Endoribonuclease that initiates mRNA decay.</text>
</comment>
<feature type="coiled-coil region" evidence="7">
    <location>
        <begin position="102"/>
        <end position="159"/>
    </location>
</feature>
<reference evidence="9 10" key="1">
    <citation type="journal article" date="2016" name="Nat. Commun.">
        <title>Thousands of microbial genomes shed light on interconnected biogeochemical processes in an aquifer system.</title>
        <authorList>
            <person name="Anantharaman K."/>
            <person name="Brown C.T."/>
            <person name="Hug L.A."/>
            <person name="Sharon I."/>
            <person name="Castelle C.J."/>
            <person name="Probst A.J."/>
            <person name="Thomas B.C."/>
            <person name="Singh A."/>
            <person name="Wilkins M.J."/>
            <person name="Karaoz U."/>
            <person name="Brodie E.L."/>
            <person name="Williams K.H."/>
            <person name="Hubbard S.S."/>
            <person name="Banfield J.F."/>
        </authorList>
    </citation>
    <scope>NUCLEOTIDE SEQUENCE [LARGE SCALE GENOMIC DNA]</scope>
</reference>
<keyword evidence="2 5" id="KW-0255">Endonuclease</keyword>
<dbReference type="PROSITE" id="PS51831">
    <property type="entry name" value="HD"/>
    <property type="match status" value="1"/>
</dbReference>
<evidence type="ECO:0000313" key="9">
    <source>
        <dbReference type="EMBL" id="OHA80386.1"/>
    </source>
</evidence>
<dbReference type="SUPFAM" id="SSF109604">
    <property type="entry name" value="HD-domain/PDEase-like"/>
    <property type="match status" value="1"/>
</dbReference>
<dbReference type="PANTHER" id="PTHR12826">
    <property type="entry name" value="RIBONUCLEASE Y"/>
    <property type="match status" value="1"/>
</dbReference>
<dbReference type="InterPro" id="IPR004088">
    <property type="entry name" value="KH_dom_type_1"/>
</dbReference>
<dbReference type="GO" id="GO:0004521">
    <property type="term" value="F:RNA endonuclease activity"/>
    <property type="evidence" value="ECO:0007669"/>
    <property type="project" value="UniProtKB-UniRule"/>
</dbReference>
<dbReference type="InterPro" id="IPR004087">
    <property type="entry name" value="KH_dom"/>
</dbReference>
<gene>
    <name evidence="5" type="primary">rny</name>
    <name evidence="9" type="ORF">A2675_01315</name>
</gene>
<evidence type="ECO:0000256" key="4">
    <source>
        <dbReference type="ARBA" id="ARBA00022884"/>
    </source>
</evidence>
<dbReference type="PANTHER" id="PTHR12826:SF15">
    <property type="entry name" value="RIBONUCLEASE Y"/>
    <property type="match status" value="1"/>
</dbReference>
<dbReference type="CDD" id="cd00077">
    <property type="entry name" value="HDc"/>
    <property type="match status" value="1"/>
</dbReference>
<proteinExistence type="inferred from homology"/>
<dbReference type="Proteomes" id="UP000176997">
    <property type="component" value="Unassembled WGS sequence"/>
</dbReference>
<keyword evidence="1 5" id="KW-0540">Nuclease</keyword>
<evidence type="ECO:0000256" key="2">
    <source>
        <dbReference type="ARBA" id="ARBA00022759"/>
    </source>
</evidence>
<dbReference type="SMART" id="SM00471">
    <property type="entry name" value="HDc"/>
    <property type="match status" value="1"/>
</dbReference>
<dbReference type="EMBL" id="MHUS01000025">
    <property type="protein sequence ID" value="OHA80386.1"/>
    <property type="molecule type" value="Genomic_DNA"/>
</dbReference>
<evidence type="ECO:0000259" key="8">
    <source>
        <dbReference type="PROSITE" id="PS51831"/>
    </source>
</evidence>
<dbReference type="GO" id="GO:0016787">
    <property type="term" value="F:hydrolase activity"/>
    <property type="evidence" value="ECO:0007669"/>
    <property type="project" value="UniProtKB-KW"/>
</dbReference>
<dbReference type="STRING" id="1802723.A2675_01315"/>
<evidence type="ECO:0000313" key="10">
    <source>
        <dbReference type="Proteomes" id="UP000176997"/>
    </source>
</evidence>
<dbReference type="NCBIfam" id="TIGR00277">
    <property type="entry name" value="HDIG"/>
    <property type="match status" value="1"/>
</dbReference>
<organism evidence="9 10">
    <name type="scientific">Candidatus Yonathbacteria bacterium RIFCSPHIGHO2_01_FULL_51_10</name>
    <dbReference type="NCBI Taxonomy" id="1802723"/>
    <lineage>
        <taxon>Bacteria</taxon>
        <taxon>Candidatus Yonathiibacteriota</taxon>
    </lineage>
</organism>
<dbReference type="InterPro" id="IPR006675">
    <property type="entry name" value="HDIG_dom"/>
</dbReference>
<dbReference type="InterPro" id="IPR017705">
    <property type="entry name" value="Ribonuclease_Y"/>
</dbReference>
<dbReference type="NCBIfam" id="TIGR03319">
    <property type="entry name" value="RNase_Y"/>
    <property type="match status" value="1"/>
</dbReference>
<dbReference type="GO" id="GO:0005886">
    <property type="term" value="C:plasma membrane"/>
    <property type="evidence" value="ECO:0007669"/>
    <property type="project" value="UniProtKB-UniRule"/>
</dbReference>
<dbReference type="EC" id="3.1.-.-" evidence="5 6"/>
<evidence type="ECO:0000256" key="7">
    <source>
        <dbReference type="SAM" id="Coils"/>
    </source>
</evidence>
<dbReference type="InterPro" id="IPR006674">
    <property type="entry name" value="HD_domain"/>
</dbReference>
<dbReference type="CDD" id="cd22431">
    <property type="entry name" value="KH-I_RNaseY"/>
    <property type="match status" value="1"/>
</dbReference>